<dbReference type="Proteomes" id="UP000827442">
    <property type="component" value="Segment"/>
</dbReference>
<organism evidence="1 2">
    <name type="scientific">uncultured phage cr17_1</name>
    <dbReference type="NCBI Taxonomy" id="2986404"/>
    <lineage>
        <taxon>Viruses</taxon>
        <taxon>Duplodnaviria</taxon>
        <taxon>Heunggongvirae</taxon>
        <taxon>Uroviricota</taxon>
        <taxon>Caudoviricetes</taxon>
        <taxon>Crassvirales</taxon>
        <taxon>Intestiviridae</taxon>
        <taxon>Crudevirinae</taxon>
        <taxon>Endlipuvirus</taxon>
        <taxon>Endlipuvirus intestinihominis</taxon>
    </lineage>
</organism>
<dbReference type="GeneID" id="75691587"/>
<evidence type="ECO:0000313" key="2">
    <source>
        <dbReference type="Proteomes" id="UP000827442"/>
    </source>
</evidence>
<dbReference type="RefSeq" id="YP_010359943.1">
    <property type="nucleotide sequence ID" value="NC_062778.1"/>
</dbReference>
<sequence>MPETNFSQVFTNSEELVETNPDFVYMVIPAKYVCTYHKLLVMLADVGIEMLNDCTANCKGNNKNIITCWNMFQTACAAYQINKTKEADTIIKYINAQIKLIYNGTEKETIVGNITLPISEDGILKAIISCGGETPKFEVDDETGQLLQANVRNSNYDEVYALGEDDYSNK</sequence>
<evidence type="ECO:0000313" key="1">
    <source>
        <dbReference type="EMBL" id="QWM90371.1"/>
    </source>
</evidence>
<reference evidence="1 2" key="1">
    <citation type="submission" date="2021-04" db="EMBL/GenBank/DDBJ databases">
        <authorList>
            <person name="Shkoporov A.N."/>
            <person name="Stockdale S.R."/>
            <person name="Guerin E."/>
            <person name="Ross R.P."/>
            <person name="Hill C."/>
        </authorList>
    </citation>
    <scope>NUCLEOTIDE SEQUENCE [LARGE SCALE GENOMIC DNA]</scope>
    <source>
        <strain evidence="2">cr17_1</strain>
    </source>
</reference>
<dbReference type="KEGG" id="vg:75691587"/>
<protein>
    <submittedName>
        <fullName evidence="1">Uncharacterized protein</fullName>
    </submittedName>
</protein>
<dbReference type="EMBL" id="MZ130488">
    <property type="protein sequence ID" value="QWM90371.1"/>
    <property type="molecule type" value="Genomic_DNA"/>
</dbReference>
<name>A0AAE7V506_9CAUD</name>
<gene>
    <name evidence="1" type="primary">gp_25634</name>
</gene>
<proteinExistence type="predicted"/>
<keyword evidence="2" id="KW-1185">Reference proteome</keyword>
<accession>A0AAE7V506</accession>